<dbReference type="AlphaFoldDB" id="A0A0F8WFI9"/>
<evidence type="ECO:0000313" key="1">
    <source>
        <dbReference type="EMBL" id="KKK46915.1"/>
    </source>
</evidence>
<dbReference type="EMBL" id="LAZR01069843">
    <property type="protein sequence ID" value="KKK46915.1"/>
    <property type="molecule type" value="Genomic_DNA"/>
</dbReference>
<name>A0A0F8WFI9_9ZZZZ</name>
<accession>A0A0F8WFI9</accession>
<reference evidence="1" key="1">
    <citation type="journal article" date="2015" name="Nature">
        <title>Complex archaea that bridge the gap between prokaryotes and eukaryotes.</title>
        <authorList>
            <person name="Spang A."/>
            <person name="Saw J.H."/>
            <person name="Jorgensen S.L."/>
            <person name="Zaremba-Niedzwiedzka K."/>
            <person name="Martijn J."/>
            <person name="Lind A.E."/>
            <person name="van Eijk R."/>
            <person name="Schleper C."/>
            <person name="Guy L."/>
            <person name="Ettema T.J."/>
        </authorList>
    </citation>
    <scope>NUCLEOTIDE SEQUENCE</scope>
</reference>
<organism evidence="1">
    <name type="scientific">marine sediment metagenome</name>
    <dbReference type="NCBI Taxonomy" id="412755"/>
    <lineage>
        <taxon>unclassified sequences</taxon>
        <taxon>metagenomes</taxon>
        <taxon>ecological metagenomes</taxon>
    </lineage>
</organism>
<protein>
    <submittedName>
        <fullName evidence="1">Uncharacterized protein</fullName>
    </submittedName>
</protein>
<sequence>MKRDQLLEAMEDAHRFLTTARLAENRLKVDKYAVCGTKETATCKRASMDLTRSLARLRKP</sequence>
<proteinExistence type="predicted"/>
<gene>
    <name evidence="1" type="ORF">LCGC14_3160480</name>
</gene>
<comment type="caution">
    <text evidence="1">The sequence shown here is derived from an EMBL/GenBank/DDBJ whole genome shotgun (WGS) entry which is preliminary data.</text>
</comment>